<dbReference type="Pfam" id="PF09004">
    <property type="entry name" value="ALKBH8_N"/>
    <property type="match status" value="1"/>
</dbReference>
<comment type="caution">
    <text evidence="2">The sequence shown here is derived from an EMBL/GenBank/DDBJ whole genome shotgun (WGS) entry which is preliminary data.</text>
</comment>
<dbReference type="AlphaFoldDB" id="A0AA47M4X6"/>
<proteinExistence type="predicted"/>
<dbReference type="Proteomes" id="UP001174136">
    <property type="component" value="Unassembled WGS sequence"/>
</dbReference>
<evidence type="ECO:0000313" key="3">
    <source>
        <dbReference type="Proteomes" id="UP001174136"/>
    </source>
</evidence>
<sequence>MVVDFRRRSHTPPALFIGGAAVEMLSTWKYLGLLISNDLTWATNTASIIKKAPQCLYFLRRLKRAGLSPAVLNSIYRCVVESIMTSSITVWYGNCSEADRKALQQVLKE</sequence>
<evidence type="ECO:0000259" key="1">
    <source>
        <dbReference type="Pfam" id="PF09004"/>
    </source>
</evidence>
<dbReference type="GO" id="GO:0008168">
    <property type="term" value="F:methyltransferase activity"/>
    <property type="evidence" value="ECO:0007669"/>
    <property type="project" value="InterPro"/>
</dbReference>
<dbReference type="EMBL" id="JAOPHQ010005980">
    <property type="protein sequence ID" value="KAK0133579.1"/>
    <property type="molecule type" value="Genomic_DNA"/>
</dbReference>
<name>A0AA47M4X6_MERPO</name>
<dbReference type="InterPro" id="IPR015095">
    <property type="entry name" value="AlkB_hom8_N"/>
</dbReference>
<gene>
    <name evidence="2" type="ORF">N1851_030905</name>
</gene>
<organism evidence="2 3">
    <name type="scientific">Merluccius polli</name>
    <name type="common">Benguela hake</name>
    <name type="synonym">Merluccius cadenati</name>
    <dbReference type="NCBI Taxonomy" id="89951"/>
    <lineage>
        <taxon>Eukaryota</taxon>
        <taxon>Metazoa</taxon>
        <taxon>Chordata</taxon>
        <taxon>Craniata</taxon>
        <taxon>Vertebrata</taxon>
        <taxon>Euteleostomi</taxon>
        <taxon>Actinopterygii</taxon>
        <taxon>Neopterygii</taxon>
        <taxon>Teleostei</taxon>
        <taxon>Neoteleostei</taxon>
        <taxon>Acanthomorphata</taxon>
        <taxon>Zeiogadaria</taxon>
        <taxon>Gadariae</taxon>
        <taxon>Gadiformes</taxon>
        <taxon>Gadoidei</taxon>
        <taxon>Merlucciidae</taxon>
        <taxon>Merluccius</taxon>
    </lineage>
</organism>
<feature type="domain" description="Alkylated DNA repair protein AlkB homologue 8 N-terminal" evidence="1">
    <location>
        <begin position="41"/>
        <end position="82"/>
    </location>
</feature>
<evidence type="ECO:0000313" key="2">
    <source>
        <dbReference type="EMBL" id="KAK0133579.1"/>
    </source>
</evidence>
<reference evidence="2" key="1">
    <citation type="journal article" date="2023" name="Front. Mar. Sci.">
        <title>A new Merluccius polli reference genome to investigate the effects of global change in West African waters.</title>
        <authorList>
            <person name="Mateo J.L."/>
            <person name="Blanco-Fernandez C."/>
            <person name="Garcia-Vazquez E."/>
            <person name="Machado-Schiaffino G."/>
        </authorList>
    </citation>
    <scope>NUCLEOTIDE SEQUENCE</scope>
    <source>
        <strain evidence="2">C29</strain>
        <tissue evidence="2">Fin</tissue>
    </source>
</reference>
<accession>A0AA47M4X6</accession>
<dbReference type="GO" id="GO:0016706">
    <property type="term" value="F:2-oxoglutarate-dependent dioxygenase activity"/>
    <property type="evidence" value="ECO:0007669"/>
    <property type="project" value="InterPro"/>
</dbReference>
<keyword evidence="3" id="KW-1185">Reference proteome</keyword>
<protein>
    <recommendedName>
        <fullName evidence="1">Alkylated DNA repair protein AlkB homologue 8 N-terminal domain-containing protein</fullName>
    </recommendedName>
</protein>